<dbReference type="Gene3D" id="1.10.10.10">
    <property type="entry name" value="Winged helix-like DNA-binding domain superfamily/Winged helix DNA-binding domain"/>
    <property type="match status" value="1"/>
</dbReference>
<dbReference type="SMART" id="SM00418">
    <property type="entry name" value="HTH_ARSR"/>
    <property type="match status" value="1"/>
</dbReference>
<evidence type="ECO:0000259" key="5">
    <source>
        <dbReference type="PROSITE" id="PS50987"/>
    </source>
</evidence>
<feature type="compositionally biased region" description="Low complexity" evidence="4">
    <location>
        <begin position="33"/>
        <end position="51"/>
    </location>
</feature>
<comment type="caution">
    <text evidence="6">The sequence shown here is derived from an EMBL/GenBank/DDBJ whole genome shotgun (WGS) entry which is preliminary data.</text>
</comment>
<evidence type="ECO:0000256" key="3">
    <source>
        <dbReference type="ARBA" id="ARBA00023163"/>
    </source>
</evidence>
<dbReference type="AlphaFoldDB" id="A0A495XWP5"/>
<evidence type="ECO:0000313" key="6">
    <source>
        <dbReference type="EMBL" id="RKT78697.1"/>
    </source>
</evidence>
<sequence length="249" mass="27194">MHRRLDRSGAAIVCTGILHTMAASDPRHDTSRTRGPARTAASSAPSASTASVDPTHGADTDAAPLTPDALAALAHPVRSRLVAHLRESGPATATELAATLGTNSGATSYHLRRLESVGLVRDTGEGKGRRRVWSAPARSLWWQQDDLDDDSESALAWLGRDLVRHFAEQYDHWLEQSGGWPETWQDACGVDDASVLVTPESLQQMRSELREVVQRYRRVGQGNPRARRVAVYDFAYPVDLDRPPVDATT</sequence>
<dbReference type="InterPro" id="IPR001845">
    <property type="entry name" value="HTH_ArsR_DNA-bd_dom"/>
</dbReference>
<dbReference type="PANTHER" id="PTHR33154:SF33">
    <property type="entry name" value="TRANSCRIPTIONAL REPRESSOR SDPR"/>
    <property type="match status" value="1"/>
</dbReference>
<organism evidence="6 7">
    <name type="scientific">Terracoccus luteus</name>
    <dbReference type="NCBI Taxonomy" id="53356"/>
    <lineage>
        <taxon>Bacteria</taxon>
        <taxon>Bacillati</taxon>
        <taxon>Actinomycetota</taxon>
        <taxon>Actinomycetes</taxon>
        <taxon>Micrococcales</taxon>
        <taxon>Intrasporangiaceae</taxon>
        <taxon>Terracoccus</taxon>
    </lineage>
</organism>
<dbReference type="Pfam" id="PF12840">
    <property type="entry name" value="HTH_20"/>
    <property type="match status" value="1"/>
</dbReference>
<keyword evidence="1" id="KW-0805">Transcription regulation</keyword>
<dbReference type="SUPFAM" id="SSF46785">
    <property type="entry name" value="Winged helix' DNA-binding domain"/>
    <property type="match status" value="1"/>
</dbReference>
<keyword evidence="7" id="KW-1185">Reference proteome</keyword>
<dbReference type="InterPro" id="IPR036390">
    <property type="entry name" value="WH_DNA-bd_sf"/>
</dbReference>
<keyword evidence="2" id="KW-0238">DNA-binding</keyword>
<dbReference type="CDD" id="cd00090">
    <property type="entry name" value="HTH_ARSR"/>
    <property type="match status" value="1"/>
</dbReference>
<name>A0A495XWP5_9MICO</name>
<evidence type="ECO:0000256" key="2">
    <source>
        <dbReference type="ARBA" id="ARBA00023125"/>
    </source>
</evidence>
<gene>
    <name evidence="6" type="ORF">DFJ68_2146</name>
</gene>
<feature type="region of interest" description="Disordered" evidence="4">
    <location>
        <begin position="23"/>
        <end position="63"/>
    </location>
</feature>
<dbReference type="PROSITE" id="PS50987">
    <property type="entry name" value="HTH_ARSR_2"/>
    <property type="match status" value="1"/>
</dbReference>
<dbReference type="InterPro" id="IPR036388">
    <property type="entry name" value="WH-like_DNA-bd_sf"/>
</dbReference>
<keyword evidence="3" id="KW-0804">Transcription</keyword>
<dbReference type="EMBL" id="RBXT01000001">
    <property type="protein sequence ID" value="RKT78697.1"/>
    <property type="molecule type" value="Genomic_DNA"/>
</dbReference>
<proteinExistence type="predicted"/>
<evidence type="ECO:0000313" key="7">
    <source>
        <dbReference type="Proteomes" id="UP000278440"/>
    </source>
</evidence>
<dbReference type="PANTHER" id="PTHR33154">
    <property type="entry name" value="TRANSCRIPTIONAL REGULATOR, ARSR FAMILY"/>
    <property type="match status" value="1"/>
</dbReference>
<evidence type="ECO:0000256" key="4">
    <source>
        <dbReference type="SAM" id="MobiDB-lite"/>
    </source>
</evidence>
<dbReference type="GO" id="GO:0003700">
    <property type="term" value="F:DNA-binding transcription factor activity"/>
    <property type="evidence" value="ECO:0007669"/>
    <property type="project" value="InterPro"/>
</dbReference>
<dbReference type="Proteomes" id="UP000278440">
    <property type="component" value="Unassembled WGS sequence"/>
</dbReference>
<reference evidence="6 7" key="1">
    <citation type="submission" date="2018-10" db="EMBL/GenBank/DDBJ databases">
        <title>Sequencing the genomes of 1000 actinobacteria strains.</title>
        <authorList>
            <person name="Klenk H.-P."/>
        </authorList>
    </citation>
    <scope>NUCLEOTIDE SEQUENCE [LARGE SCALE GENOMIC DNA]</scope>
    <source>
        <strain evidence="6 7">DSM 44267</strain>
    </source>
</reference>
<accession>A0A495XWP5</accession>
<dbReference type="InterPro" id="IPR011991">
    <property type="entry name" value="ArsR-like_HTH"/>
</dbReference>
<feature type="domain" description="HTH arsR-type" evidence="5">
    <location>
        <begin position="58"/>
        <end position="154"/>
    </location>
</feature>
<evidence type="ECO:0000256" key="1">
    <source>
        <dbReference type="ARBA" id="ARBA00023015"/>
    </source>
</evidence>
<dbReference type="InterPro" id="IPR051081">
    <property type="entry name" value="HTH_MetalResp_TranReg"/>
</dbReference>
<protein>
    <submittedName>
        <fullName evidence="6">Helix-turn-helix protein</fullName>
    </submittedName>
</protein>
<dbReference type="GO" id="GO:0003677">
    <property type="term" value="F:DNA binding"/>
    <property type="evidence" value="ECO:0007669"/>
    <property type="project" value="UniProtKB-KW"/>
</dbReference>